<name>A0A518CX05_9BACT</name>
<sequence>MIRYFRRLLGSALSRSRQSEVDAAETSDESPRDNACIYFADPSLIGSRVFDRLSELVEYEGLSDERGFATGVLFTLEPGTVRMTFMPSHDIEQHLRDFEAFVQDAHGGEDDKVYIRARIRAARVVAGCVIEPGFDDDGIIATFLFRLSSEWNGMLFGGSDLYDSDGTELLSFGPASE</sequence>
<gene>
    <name evidence="1" type="ORF">Pla163_08620</name>
</gene>
<dbReference type="Proteomes" id="UP000319342">
    <property type="component" value="Chromosome"/>
</dbReference>
<evidence type="ECO:0000313" key="2">
    <source>
        <dbReference type="Proteomes" id="UP000319342"/>
    </source>
</evidence>
<proteinExistence type="predicted"/>
<dbReference type="AlphaFoldDB" id="A0A518CX05"/>
<protein>
    <submittedName>
        <fullName evidence="1">Uncharacterized protein</fullName>
    </submittedName>
</protein>
<organism evidence="1 2">
    <name type="scientific">Rohdeia mirabilis</name>
    <dbReference type="NCBI Taxonomy" id="2528008"/>
    <lineage>
        <taxon>Bacteria</taxon>
        <taxon>Pseudomonadati</taxon>
        <taxon>Planctomycetota</taxon>
        <taxon>Planctomycetia</taxon>
        <taxon>Planctomycetia incertae sedis</taxon>
        <taxon>Rohdeia</taxon>
    </lineage>
</organism>
<dbReference type="EMBL" id="CP036290">
    <property type="protein sequence ID" value="QDU83761.1"/>
    <property type="molecule type" value="Genomic_DNA"/>
</dbReference>
<reference evidence="1 2" key="1">
    <citation type="submission" date="2019-02" db="EMBL/GenBank/DDBJ databases">
        <title>Deep-cultivation of Planctomycetes and their phenomic and genomic characterization uncovers novel biology.</title>
        <authorList>
            <person name="Wiegand S."/>
            <person name="Jogler M."/>
            <person name="Boedeker C."/>
            <person name="Pinto D."/>
            <person name="Vollmers J."/>
            <person name="Rivas-Marin E."/>
            <person name="Kohn T."/>
            <person name="Peeters S.H."/>
            <person name="Heuer A."/>
            <person name="Rast P."/>
            <person name="Oberbeckmann S."/>
            <person name="Bunk B."/>
            <person name="Jeske O."/>
            <person name="Meyerdierks A."/>
            <person name="Storesund J.E."/>
            <person name="Kallscheuer N."/>
            <person name="Luecker S."/>
            <person name="Lage O.M."/>
            <person name="Pohl T."/>
            <person name="Merkel B.J."/>
            <person name="Hornburger P."/>
            <person name="Mueller R.-W."/>
            <person name="Bruemmer F."/>
            <person name="Labrenz M."/>
            <person name="Spormann A.M."/>
            <person name="Op den Camp H."/>
            <person name="Overmann J."/>
            <person name="Amann R."/>
            <person name="Jetten M.S.M."/>
            <person name="Mascher T."/>
            <person name="Medema M.H."/>
            <person name="Devos D.P."/>
            <person name="Kaster A.-K."/>
            <person name="Ovreas L."/>
            <person name="Rohde M."/>
            <person name="Galperin M.Y."/>
            <person name="Jogler C."/>
        </authorList>
    </citation>
    <scope>NUCLEOTIDE SEQUENCE [LARGE SCALE GENOMIC DNA]</scope>
    <source>
        <strain evidence="1 2">Pla163</strain>
    </source>
</reference>
<accession>A0A518CX05</accession>
<keyword evidence="2" id="KW-1185">Reference proteome</keyword>
<dbReference type="RefSeq" id="WP_145184030.1">
    <property type="nucleotide sequence ID" value="NZ_CP036290.1"/>
</dbReference>
<dbReference type="OrthoDB" id="9989204at2"/>
<evidence type="ECO:0000313" key="1">
    <source>
        <dbReference type="EMBL" id="QDU83761.1"/>
    </source>
</evidence>